<evidence type="ECO:0000313" key="2">
    <source>
        <dbReference type="EMBL" id="ETI39463.1"/>
    </source>
</evidence>
<proteinExistence type="predicted"/>
<keyword evidence="1" id="KW-1133">Transmembrane helix</keyword>
<sequence>MMQMWFCLINRHTLYVCSGMVCLKMVGLWILLQNHANVGLTLNSRCVYTSLKRLKY</sequence>
<comment type="caution">
    <text evidence="2">The sequence shown here is derived from an EMBL/GenBank/DDBJ whole genome shotgun (WGS) entry which is preliminary data.</text>
</comment>
<name>V9ELU3_PHYNI</name>
<evidence type="ECO:0000313" key="3">
    <source>
        <dbReference type="Proteomes" id="UP000018721"/>
    </source>
</evidence>
<organism evidence="2 3">
    <name type="scientific">Phytophthora nicotianae P1569</name>
    <dbReference type="NCBI Taxonomy" id="1317065"/>
    <lineage>
        <taxon>Eukaryota</taxon>
        <taxon>Sar</taxon>
        <taxon>Stramenopiles</taxon>
        <taxon>Oomycota</taxon>
        <taxon>Peronosporomycetes</taxon>
        <taxon>Peronosporales</taxon>
        <taxon>Peronosporaceae</taxon>
        <taxon>Phytophthora</taxon>
    </lineage>
</organism>
<gene>
    <name evidence="2" type="ORF">F443_14951</name>
</gene>
<dbReference type="HOGENOM" id="CLU_3018462_0_0_1"/>
<accession>V9ELU3</accession>
<evidence type="ECO:0000256" key="1">
    <source>
        <dbReference type="SAM" id="Phobius"/>
    </source>
</evidence>
<keyword evidence="1" id="KW-0812">Transmembrane</keyword>
<dbReference type="AlphaFoldDB" id="V9ELU3"/>
<dbReference type="EMBL" id="ANIZ01002607">
    <property type="protein sequence ID" value="ETI39463.1"/>
    <property type="molecule type" value="Genomic_DNA"/>
</dbReference>
<keyword evidence="1" id="KW-0472">Membrane</keyword>
<protein>
    <submittedName>
        <fullName evidence="2">Uncharacterized protein</fullName>
    </submittedName>
</protein>
<dbReference type="Proteomes" id="UP000018721">
    <property type="component" value="Unassembled WGS sequence"/>
</dbReference>
<feature type="transmembrane region" description="Helical" evidence="1">
    <location>
        <begin position="12"/>
        <end position="32"/>
    </location>
</feature>
<reference evidence="2 3" key="1">
    <citation type="submission" date="2013-11" db="EMBL/GenBank/DDBJ databases">
        <title>The Genome Sequence of Phytophthora parasitica P1569.</title>
        <authorList>
            <consortium name="The Broad Institute Genomics Platform"/>
            <person name="Russ C."/>
            <person name="Tyler B."/>
            <person name="Panabieres F."/>
            <person name="Shan W."/>
            <person name="Tripathy S."/>
            <person name="Grunwald N."/>
            <person name="Machado M."/>
            <person name="Johnson C.S."/>
            <person name="Arredondo F."/>
            <person name="Hong C."/>
            <person name="Coffey M."/>
            <person name="Young S.K."/>
            <person name="Zeng Q."/>
            <person name="Gargeya S."/>
            <person name="Fitzgerald M."/>
            <person name="Abouelleil A."/>
            <person name="Alvarado L."/>
            <person name="Chapman S.B."/>
            <person name="Gainer-Dewar J."/>
            <person name="Goldberg J."/>
            <person name="Griggs A."/>
            <person name="Gujja S."/>
            <person name="Hansen M."/>
            <person name="Howarth C."/>
            <person name="Imamovic A."/>
            <person name="Ireland A."/>
            <person name="Larimer J."/>
            <person name="McCowan C."/>
            <person name="Murphy C."/>
            <person name="Pearson M."/>
            <person name="Poon T.W."/>
            <person name="Priest M."/>
            <person name="Roberts A."/>
            <person name="Saif S."/>
            <person name="Shea T."/>
            <person name="Sykes S."/>
            <person name="Wortman J."/>
            <person name="Nusbaum C."/>
            <person name="Birren B."/>
        </authorList>
    </citation>
    <scope>NUCLEOTIDE SEQUENCE [LARGE SCALE GENOMIC DNA]</scope>
    <source>
        <strain evidence="2 3">P1569</strain>
    </source>
</reference>
<keyword evidence="3" id="KW-1185">Reference proteome</keyword>